<proteinExistence type="predicted"/>
<feature type="compositionally biased region" description="Basic and acidic residues" evidence="1">
    <location>
        <begin position="83"/>
        <end position="102"/>
    </location>
</feature>
<dbReference type="EMBL" id="JARPOI010000001">
    <property type="protein sequence ID" value="KAJ9188676.1"/>
    <property type="molecule type" value="Genomic_DNA"/>
</dbReference>
<dbReference type="Proteomes" id="UP001174677">
    <property type="component" value="Chromosome 1"/>
</dbReference>
<feature type="compositionally biased region" description="Low complexity" evidence="1">
    <location>
        <begin position="60"/>
        <end position="82"/>
    </location>
</feature>
<evidence type="ECO:0000313" key="2">
    <source>
        <dbReference type="EMBL" id="KAJ9188676.1"/>
    </source>
</evidence>
<dbReference type="InterPro" id="IPR040374">
    <property type="entry name" value="BIC"/>
</dbReference>
<organism evidence="2 3">
    <name type="scientific">Hevea brasiliensis</name>
    <name type="common">Para rubber tree</name>
    <name type="synonym">Siphonia brasiliensis</name>
    <dbReference type="NCBI Taxonomy" id="3981"/>
    <lineage>
        <taxon>Eukaryota</taxon>
        <taxon>Viridiplantae</taxon>
        <taxon>Streptophyta</taxon>
        <taxon>Embryophyta</taxon>
        <taxon>Tracheophyta</taxon>
        <taxon>Spermatophyta</taxon>
        <taxon>Magnoliopsida</taxon>
        <taxon>eudicotyledons</taxon>
        <taxon>Gunneridae</taxon>
        <taxon>Pentapetalae</taxon>
        <taxon>rosids</taxon>
        <taxon>fabids</taxon>
        <taxon>Malpighiales</taxon>
        <taxon>Euphorbiaceae</taxon>
        <taxon>Crotonoideae</taxon>
        <taxon>Micrandreae</taxon>
        <taxon>Hevea</taxon>
    </lineage>
</organism>
<keyword evidence="3" id="KW-1185">Reference proteome</keyword>
<feature type="compositionally biased region" description="Low complexity" evidence="1">
    <location>
        <begin position="8"/>
        <end position="41"/>
    </location>
</feature>
<gene>
    <name evidence="2" type="ORF">P3X46_000047</name>
</gene>
<evidence type="ECO:0000313" key="3">
    <source>
        <dbReference type="Proteomes" id="UP001174677"/>
    </source>
</evidence>
<reference evidence="2" key="1">
    <citation type="journal article" date="2023" name="Plant Biotechnol. J.">
        <title>Chromosome-level wild Hevea brasiliensis genome provides new tools for genomic-assisted breeding and valuable loci to elevate rubber yield.</title>
        <authorList>
            <person name="Cheng H."/>
            <person name="Song X."/>
            <person name="Hu Y."/>
            <person name="Wu T."/>
            <person name="Yang Q."/>
            <person name="An Z."/>
            <person name="Feng S."/>
            <person name="Deng Z."/>
            <person name="Wu W."/>
            <person name="Zeng X."/>
            <person name="Tu M."/>
            <person name="Wang X."/>
            <person name="Huang H."/>
        </authorList>
    </citation>
    <scope>NUCLEOTIDE SEQUENCE</scope>
    <source>
        <strain evidence="2">MT/VB/25A 57/8</strain>
    </source>
</reference>
<protein>
    <submittedName>
        <fullName evidence="2">Uncharacterized protein</fullName>
    </submittedName>
</protein>
<name>A0ABQ9NAP2_HEVBR</name>
<sequence length="148" mass="16393">MEGTHLISSNNNEPPNKSSCRNILSSSAKTNVVSSSSTENSPIRLQNLSEPADDYEEELQAQTFSQPSSSSSLSFSSATSPTQHEKEKKSGRERLKRHREEVAGQVKIPDTWSQENFLMEWIDYSSFDKLLAPNGIASAREALMADGR</sequence>
<evidence type="ECO:0000256" key="1">
    <source>
        <dbReference type="SAM" id="MobiDB-lite"/>
    </source>
</evidence>
<dbReference type="PANTHER" id="PTHR34207">
    <property type="entry name" value="PROTEIN BIC1"/>
    <property type="match status" value="1"/>
</dbReference>
<dbReference type="PANTHER" id="PTHR34207:SF17">
    <property type="entry name" value="PROTEIN BIC2"/>
    <property type="match status" value="1"/>
</dbReference>
<comment type="caution">
    <text evidence="2">The sequence shown here is derived from an EMBL/GenBank/DDBJ whole genome shotgun (WGS) entry which is preliminary data.</text>
</comment>
<feature type="region of interest" description="Disordered" evidence="1">
    <location>
        <begin position="1"/>
        <end position="102"/>
    </location>
</feature>
<accession>A0ABQ9NAP2</accession>
<dbReference type="CDD" id="cd22645">
    <property type="entry name" value="BIC1_CID"/>
    <property type="match status" value="1"/>
</dbReference>